<protein>
    <submittedName>
        <fullName evidence="1">Uncharacterized protein</fullName>
    </submittedName>
</protein>
<gene>
    <name evidence="1" type="ORF">T4D_13538</name>
</gene>
<reference evidence="1 2" key="1">
    <citation type="submission" date="2015-01" db="EMBL/GenBank/DDBJ databases">
        <title>Evolution of Trichinella species and genotypes.</title>
        <authorList>
            <person name="Korhonen P.K."/>
            <person name="Edoardo P."/>
            <person name="Giuseppe L.R."/>
            <person name="Gasser R.B."/>
        </authorList>
    </citation>
    <scope>NUCLEOTIDE SEQUENCE [LARGE SCALE GENOMIC DNA]</scope>
    <source>
        <strain evidence="1">ISS470</strain>
    </source>
</reference>
<sequence length="85" mass="9932">MCECLELFSIFEMSSRKHAMNMQVVVWSKKDKWSCASLSKIGGILKKKTTNLWSVDFVCHFFPFMGGEWGREQFVQLFELRQTAS</sequence>
<dbReference type="Proteomes" id="UP000054995">
    <property type="component" value="Unassembled WGS sequence"/>
</dbReference>
<evidence type="ECO:0000313" key="2">
    <source>
        <dbReference type="Proteomes" id="UP000054995"/>
    </source>
</evidence>
<dbReference type="AlphaFoldDB" id="A0A0V1F8C3"/>
<keyword evidence="2" id="KW-1185">Reference proteome</keyword>
<comment type="caution">
    <text evidence="1">The sequence shown here is derived from an EMBL/GenBank/DDBJ whole genome shotgun (WGS) entry which is preliminary data.</text>
</comment>
<organism evidence="1 2">
    <name type="scientific">Trichinella pseudospiralis</name>
    <name type="common">Parasitic roundworm</name>
    <dbReference type="NCBI Taxonomy" id="6337"/>
    <lineage>
        <taxon>Eukaryota</taxon>
        <taxon>Metazoa</taxon>
        <taxon>Ecdysozoa</taxon>
        <taxon>Nematoda</taxon>
        <taxon>Enoplea</taxon>
        <taxon>Dorylaimia</taxon>
        <taxon>Trichinellida</taxon>
        <taxon>Trichinellidae</taxon>
        <taxon>Trichinella</taxon>
    </lineage>
</organism>
<evidence type="ECO:0000313" key="1">
    <source>
        <dbReference type="EMBL" id="KRY82336.1"/>
    </source>
</evidence>
<proteinExistence type="predicted"/>
<dbReference type="EMBL" id="JYDT01000179">
    <property type="protein sequence ID" value="KRY82336.1"/>
    <property type="molecule type" value="Genomic_DNA"/>
</dbReference>
<name>A0A0V1F8C3_TRIPS</name>
<accession>A0A0V1F8C3</accession>